<evidence type="ECO:0000313" key="1">
    <source>
        <dbReference type="EMBL" id="MBA4602789.1"/>
    </source>
</evidence>
<name>A0A7W1XT53_9BACL</name>
<dbReference type="AlphaFoldDB" id="A0A7W1XT53"/>
<evidence type="ECO:0000313" key="2">
    <source>
        <dbReference type="Proteomes" id="UP000538292"/>
    </source>
</evidence>
<reference evidence="1 2" key="1">
    <citation type="submission" date="2020-07" db="EMBL/GenBank/DDBJ databases">
        <title>Thermoactinomyces phylogeny.</title>
        <authorList>
            <person name="Dunlap C."/>
        </authorList>
    </citation>
    <scope>NUCLEOTIDE SEQUENCE [LARGE SCALE GENOMIC DNA]</scope>
    <source>
        <strain evidence="1 2">AMNI-1</strain>
    </source>
</reference>
<dbReference type="EMBL" id="JACEOL010000034">
    <property type="protein sequence ID" value="MBA4602789.1"/>
    <property type="molecule type" value="Genomic_DNA"/>
</dbReference>
<sequence>MGIVGLVYFLLRPLYLHYQLLQHEYSALVGNSKRYSKTEISDSVYYALPDVESPALEKRIPVDGNHPEFVVQIDQAVRNSKATLVKMQLAETYDSFLPADQAKAGKSQTSDLQTGMENEKNPFLQPVWIRLEVAATKEEWIRLIDELQKGDRLISVTVWKYQWTDEKKPATGTIYLTAYYYQDSRLKKGK</sequence>
<gene>
    <name evidence="1" type="ORF">H2C83_10780</name>
</gene>
<comment type="caution">
    <text evidence="1">The sequence shown here is derived from an EMBL/GenBank/DDBJ whole genome shotgun (WGS) entry which is preliminary data.</text>
</comment>
<keyword evidence="2" id="KW-1185">Reference proteome</keyword>
<protein>
    <submittedName>
        <fullName evidence="1">Uncharacterized protein</fullName>
    </submittedName>
</protein>
<proteinExistence type="predicted"/>
<organism evidence="1 2">
    <name type="scientific">Thermoactinomyces mirandus</name>
    <dbReference type="NCBI Taxonomy" id="2756294"/>
    <lineage>
        <taxon>Bacteria</taxon>
        <taxon>Bacillati</taxon>
        <taxon>Bacillota</taxon>
        <taxon>Bacilli</taxon>
        <taxon>Bacillales</taxon>
        <taxon>Thermoactinomycetaceae</taxon>
        <taxon>Thermoactinomyces</taxon>
    </lineage>
</organism>
<accession>A0A7W1XT53</accession>
<dbReference type="Proteomes" id="UP000538292">
    <property type="component" value="Unassembled WGS sequence"/>
</dbReference>